<accession>A0A9P7BTB2</accession>
<gene>
    <name evidence="2" type="ORF">G6F64_005207</name>
</gene>
<evidence type="ECO:0000313" key="2">
    <source>
        <dbReference type="EMBL" id="KAG1309577.1"/>
    </source>
</evidence>
<name>A0A9P7BTB2_RHIOR</name>
<feature type="transmembrane region" description="Helical" evidence="1">
    <location>
        <begin position="214"/>
        <end position="234"/>
    </location>
</feature>
<dbReference type="Proteomes" id="UP000716291">
    <property type="component" value="Unassembled WGS sequence"/>
</dbReference>
<keyword evidence="1" id="KW-0472">Membrane</keyword>
<keyword evidence="3" id="KW-1185">Reference proteome</keyword>
<keyword evidence="1" id="KW-0812">Transmembrane</keyword>
<keyword evidence="1" id="KW-1133">Transmembrane helix</keyword>
<feature type="transmembrane region" description="Helical" evidence="1">
    <location>
        <begin position="95"/>
        <end position="116"/>
    </location>
</feature>
<sequence>MCDGNAALTLSKGYLFPAACGMSMFGVLGLSKYLLKSFLPELVVENMGINRSEFDKYKVKEKVELKVRDISNEKLDWLIRHDVKIYLHVIGLNEIWWILSLASCFGLSCLNFVPYIPHYYHTPSLDYIYFPLLLTCSSFVASFVCCVDSVLMLSGHIQFYNVTRFVEPPLIPHHFGNRYIMLVTSIIGCISALGIVIGYLGSYLVVKQMTEVNTYLWLGLELVMCFLRLVVWSVNTDKDDLKYISLKFKMDRTDEKVIEAFQKEFGISQEMAEDMLEKIKEGKCFVAFRAIDLYLEIKKCVHMEDYGIESYYRDTELFLRWDIRKNDYEKIAILCNGKGVVLNEDEMEIIQLDENYIENFDWMDLKGINKIDTCYFQMISEEENTWYFDEELNLQPGNKHDIVEADFIHITYVYKRARKWLENFEYYLCKEGEEEDQIYDVINL</sequence>
<feature type="transmembrane region" description="Helical" evidence="1">
    <location>
        <begin position="14"/>
        <end position="35"/>
    </location>
</feature>
<proteinExistence type="predicted"/>
<reference evidence="2" key="1">
    <citation type="journal article" date="2020" name="Microb. Genom.">
        <title>Genetic diversity of clinical and environmental Mucorales isolates obtained from an investigation of mucormycosis cases among solid organ transplant recipients.</title>
        <authorList>
            <person name="Nguyen M.H."/>
            <person name="Kaul D."/>
            <person name="Muto C."/>
            <person name="Cheng S.J."/>
            <person name="Richter R.A."/>
            <person name="Bruno V.M."/>
            <person name="Liu G."/>
            <person name="Beyhan S."/>
            <person name="Sundermann A.J."/>
            <person name="Mounaud S."/>
            <person name="Pasculle A.W."/>
            <person name="Nierman W.C."/>
            <person name="Driscoll E."/>
            <person name="Cumbie R."/>
            <person name="Clancy C.J."/>
            <person name="Dupont C.L."/>
        </authorList>
    </citation>
    <scope>NUCLEOTIDE SEQUENCE</scope>
    <source>
        <strain evidence="2">GL11</strain>
    </source>
</reference>
<comment type="caution">
    <text evidence="2">The sequence shown here is derived from an EMBL/GenBank/DDBJ whole genome shotgun (WGS) entry which is preliminary data.</text>
</comment>
<evidence type="ECO:0000256" key="1">
    <source>
        <dbReference type="SAM" id="Phobius"/>
    </source>
</evidence>
<organism evidence="2 3">
    <name type="scientific">Rhizopus oryzae</name>
    <name type="common">Mucormycosis agent</name>
    <name type="synonym">Rhizopus arrhizus var. delemar</name>
    <dbReference type="NCBI Taxonomy" id="64495"/>
    <lineage>
        <taxon>Eukaryota</taxon>
        <taxon>Fungi</taxon>
        <taxon>Fungi incertae sedis</taxon>
        <taxon>Mucoromycota</taxon>
        <taxon>Mucoromycotina</taxon>
        <taxon>Mucoromycetes</taxon>
        <taxon>Mucorales</taxon>
        <taxon>Mucorineae</taxon>
        <taxon>Rhizopodaceae</taxon>
        <taxon>Rhizopus</taxon>
    </lineage>
</organism>
<evidence type="ECO:0000313" key="3">
    <source>
        <dbReference type="Proteomes" id="UP000716291"/>
    </source>
</evidence>
<protein>
    <submittedName>
        <fullName evidence="2">Uncharacterized protein</fullName>
    </submittedName>
</protein>
<dbReference type="AlphaFoldDB" id="A0A9P7BTB2"/>
<feature type="transmembrane region" description="Helical" evidence="1">
    <location>
        <begin position="179"/>
        <end position="202"/>
    </location>
</feature>
<dbReference type="EMBL" id="JAANQT010000619">
    <property type="protein sequence ID" value="KAG1309577.1"/>
    <property type="molecule type" value="Genomic_DNA"/>
</dbReference>
<feature type="transmembrane region" description="Helical" evidence="1">
    <location>
        <begin position="128"/>
        <end position="151"/>
    </location>
</feature>
<dbReference type="OrthoDB" id="2229943at2759"/>